<evidence type="ECO:0000313" key="2">
    <source>
        <dbReference type="Proteomes" id="UP000194432"/>
    </source>
</evidence>
<accession>A0A240U4X0</accession>
<organism evidence="1 2">
    <name type="scientific">Acidovorax carolinensis</name>
    <dbReference type="NCBI Taxonomy" id="553814"/>
    <lineage>
        <taxon>Bacteria</taxon>
        <taxon>Pseudomonadati</taxon>
        <taxon>Pseudomonadota</taxon>
        <taxon>Betaproteobacteria</taxon>
        <taxon>Burkholderiales</taxon>
        <taxon>Comamonadaceae</taxon>
        <taxon>Acidovorax</taxon>
    </lineage>
</organism>
<dbReference type="KEGG" id="acin:CBP34_16170"/>
<dbReference type="EMBL" id="CP021361">
    <property type="protein sequence ID" value="ART52895.1"/>
    <property type="molecule type" value="Genomic_DNA"/>
</dbReference>
<dbReference type="Proteomes" id="UP000194432">
    <property type="component" value="Chromosome 1"/>
</dbReference>
<gene>
    <name evidence="1" type="ORF">CBP34_16170</name>
</gene>
<keyword evidence="2" id="KW-1185">Reference proteome</keyword>
<sequence length="65" mass="7644">MRLTKQFRMCVPDSRSLLQGSEVARRFLPVLQQFIAMPMVKRWLTISPVRDPAQLMVFRFAFAMV</sequence>
<reference evidence="1 2" key="1">
    <citation type="submission" date="2017-05" db="EMBL/GenBank/DDBJ databases">
        <title>Polyphasic characterization of four soil-derived phenanthrene-degrading Acidovorax strains and proposal of Acidovorax phenanthrenivorans sp. nov.</title>
        <authorList>
            <person name="Singleton D.R."/>
            <person name="Lee J."/>
            <person name="Dickey A.N."/>
            <person name="Stroud A."/>
            <person name="Scholl E.H."/>
            <person name="Wright F.A."/>
            <person name="Aitken M.D."/>
        </authorList>
    </citation>
    <scope>NUCLEOTIDE SEQUENCE [LARGE SCALE GENOMIC DNA]</scope>
    <source>
        <strain evidence="1">NA3</strain>
    </source>
</reference>
<dbReference type="AlphaFoldDB" id="A0A240U4X0"/>
<proteinExistence type="predicted"/>
<name>A0A240U4X0_9BURK</name>
<evidence type="ECO:0000313" key="1">
    <source>
        <dbReference type="EMBL" id="ART52895.1"/>
    </source>
</evidence>
<protein>
    <submittedName>
        <fullName evidence="1">Uncharacterized protein</fullName>
    </submittedName>
</protein>